<reference evidence="5" key="1">
    <citation type="submission" date="2023-08" db="EMBL/GenBank/DDBJ databases">
        <title>Black Yeasts Isolated from many extreme environments.</title>
        <authorList>
            <person name="Coleine C."/>
            <person name="Stajich J.E."/>
            <person name="Selbmann L."/>
        </authorList>
    </citation>
    <scope>NUCLEOTIDE SEQUENCE</scope>
    <source>
        <strain evidence="5">CCFEE 5810</strain>
    </source>
</reference>
<feature type="domain" description="Maltose/galactoside acetyltransferase" evidence="4">
    <location>
        <begin position="10"/>
        <end position="64"/>
    </location>
</feature>
<dbReference type="CDD" id="cd03357">
    <property type="entry name" value="LbH_MAT_GAT"/>
    <property type="match status" value="1"/>
</dbReference>
<proteinExistence type="inferred from homology"/>
<dbReference type="PROSITE" id="PS00101">
    <property type="entry name" value="HEXAPEP_TRANSFERASES"/>
    <property type="match status" value="1"/>
</dbReference>
<evidence type="ECO:0000256" key="1">
    <source>
        <dbReference type="ARBA" id="ARBA00007274"/>
    </source>
</evidence>
<dbReference type="Gene3D" id="2.160.10.10">
    <property type="entry name" value="Hexapeptide repeat proteins"/>
    <property type="match status" value="1"/>
</dbReference>
<gene>
    <name evidence="5" type="ORF">LTR97_012896</name>
</gene>
<sequence>MASNTVSENTARSLRGEVYYANTPELDAARRRCEEACLRFNDARNTTRRQRVEMWRELVGDTTPMPAEAPTQEEDEALFPNDGHVRPPIYMDYGTNVKLGKGAFINCGCTIIDTCLVTIGDRTLFAPNVSLYSGTHPLDPEVRDGLRGPEMGGEIHIEEDCWLGGNVTVLPGVRIGKGSTVGAGSVVTKNVAPYTIVAGNPARKIRDAPRHTNLGETSGAKAALERDGQGIRGGV</sequence>
<evidence type="ECO:0000256" key="2">
    <source>
        <dbReference type="ARBA" id="ARBA00022679"/>
    </source>
</evidence>
<dbReference type="GO" id="GO:0016407">
    <property type="term" value="F:acetyltransferase activity"/>
    <property type="evidence" value="ECO:0007669"/>
    <property type="project" value="InterPro"/>
</dbReference>
<dbReference type="PANTHER" id="PTHR23416:SF54">
    <property type="entry name" value="ACETYLTRANSFERASE, CYSE_LACA_LPXA_NODL FAMILY (AFU_ORTHOLOGUE AFUA_2G08430)-RELATED"/>
    <property type="match status" value="1"/>
</dbReference>
<dbReference type="SMART" id="SM01266">
    <property type="entry name" value="Mac"/>
    <property type="match status" value="1"/>
</dbReference>
<dbReference type="Proteomes" id="UP001310594">
    <property type="component" value="Unassembled WGS sequence"/>
</dbReference>
<accession>A0AAN7VW26</accession>
<dbReference type="PANTHER" id="PTHR23416">
    <property type="entry name" value="SIALIC ACID SYNTHASE-RELATED"/>
    <property type="match status" value="1"/>
</dbReference>
<comment type="caution">
    <text evidence="5">The sequence shown here is derived from an EMBL/GenBank/DDBJ whole genome shotgun (WGS) entry which is preliminary data.</text>
</comment>
<protein>
    <recommendedName>
        <fullName evidence="4">Maltose/galactoside acetyltransferase domain-containing protein</fullName>
    </recommendedName>
</protein>
<dbReference type="InterPro" id="IPR024688">
    <property type="entry name" value="Mac_dom"/>
</dbReference>
<dbReference type="Pfam" id="PF00132">
    <property type="entry name" value="Hexapep"/>
    <property type="match status" value="1"/>
</dbReference>
<evidence type="ECO:0000256" key="3">
    <source>
        <dbReference type="SAM" id="MobiDB-lite"/>
    </source>
</evidence>
<dbReference type="Pfam" id="PF12464">
    <property type="entry name" value="Mac"/>
    <property type="match status" value="1"/>
</dbReference>
<dbReference type="InterPro" id="IPR011004">
    <property type="entry name" value="Trimer_LpxA-like_sf"/>
</dbReference>
<evidence type="ECO:0000313" key="5">
    <source>
        <dbReference type="EMBL" id="KAK5689422.1"/>
    </source>
</evidence>
<evidence type="ECO:0000259" key="4">
    <source>
        <dbReference type="SMART" id="SM01266"/>
    </source>
</evidence>
<keyword evidence="2" id="KW-0808">Transferase</keyword>
<comment type="similarity">
    <text evidence="1">Belongs to the transferase hexapeptide repeat family.</text>
</comment>
<evidence type="ECO:0000313" key="6">
    <source>
        <dbReference type="Proteomes" id="UP001310594"/>
    </source>
</evidence>
<organism evidence="5 6">
    <name type="scientific">Elasticomyces elasticus</name>
    <dbReference type="NCBI Taxonomy" id="574655"/>
    <lineage>
        <taxon>Eukaryota</taxon>
        <taxon>Fungi</taxon>
        <taxon>Dikarya</taxon>
        <taxon>Ascomycota</taxon>
        <taxon>Pezizomycotina</taxon>
        <taxon>Dothideomycetes</taxon>
        <taxon>Dothideomycetidae</taxon>
        <taxon>Mycosphaerellales</taxon>
        <taxon>Teratosphaeriaceae</taxon>
        <taxon>Elasticomyces</taxon>
    </lineage>
</organism>
<feature type="region of interest" description="Disordered" evidence="3">
    <location>
        <begin position="62"/>
        <end position="81"/>
    </location>
</feature>
<dbReference type="AlphaFoldDB" id="A0AAN7VW26"/>
<dbReference type="GO" id="GO:0008374">
    <property type="term" value="F:O-acyltransferase activity"/>
    <property type="evidence" value="ECO:0007669"/>
    <property type="project" value="TreeGrafter"/>
</dbReference>
<dbReference type="SUPFAM" id="SSF51161">
    <property type="entry name" value="Trimeric LpxA-like enzymes"/>
    <property type="match status" value="1"/>
</dbReference>
<name>A0AAN7VW26_9PEZI</name>
<dbReference type="InterPro" id="IPR051159">
    <property type="entry name" value="Hexapeptide_acetyltransf"/>
</dbReference>
<dbReference type="InterPro" id="IPR018357">
    <property type="entry name" value="Hexapep_transf_CS"/>
</dbReference>
<dbReference type="InterPro" id="IPR001451">
    <property type="entry name" value="Hexapep"/>
</dbReference>
<dbReference type="EMBL" id="JAVRQU010000032">
    <property type="protein sequence ID" value="KAK5689422.1"/>
    <property type="molecule type" value="Genomic_DNA"/>
</dbReference>